<dbReference type="Pfam" id="PF00575">
    <property type="entry name" value="S1"/>
    <property type="match status" value="1"/>
</dbReference>
<dbReference type="InterPro" id="IPR012340">
    <property type="entry name" value="NA-bd_OB-fold"/>
</dbReference>
<dbReference type="OMA" id="IGTKGPR"/>
<dbReference type="GO" id="GO:0004540">
    <property type="term" value="F:RNA nuclease activity"/>
    <property type="evidence" value="ECO:0007669"/>
    <property type="project" value="InterPro"/>
</dbReference>
<organism evidence="17 18">
    <name type="scientific">Haemophilus ducreyi</name>
    <dbReference type="NCBI Taxonomy" id="730"/>
    <lineage>
        <taxon>Bacteria</taxon>
        <taxon>Pseudomonadati</taxon>
        <taxon>Pseudomonadota</taxon>
        <taxon>Gammaproteobacteria</taxon>
        <taxon>Pasteurellales</taxon>
        <taxon>Pasteurellaceae</taxon>
        <taxon>Haemophilus</taxon>
    </lineage>
</organism>
<keyword evidence="7" id="KW-0820">tRNA-binding</keyword>
<dbReference type="InterPro" id="IPR004659">
    <property type="entry name" value="RNase_E/G"/>
</dbReference>
<dbReference type="GO" id="GO:0046872">
    <property type="term" value="F:metal ion binding"/>
    <property type="evidence" value="ECO:0007669"/>
    <property type="project" value="UniProtKB-KW"/>
</dbReference>
<dbReference type="NCBIfam" id="NF008689">
    <property type="entry name" value="PRK11712.1"/>
    <property type="match status" value="1"/>
</dbReference>
<keyword evidence="10" id="KW-0479">Metal-binding</keyword>
<evidence type="ECO:0000256" key="5">
    <source>
        <dbReference type="ARBA" id="ARBA00022490"/>
    </source>
</evidence>
<dbReference type="InterPro" id="IPR003029">
    <property type="entry name" value="S1_domain"/>
</dbReference>
<evidence type="ECO:0000256" key="4">
    <source>
        <dbReference type="ARBA" id="ARBA00017719"/>
    </source>
</evidence>
<dbReference type="Pfam" id="PF10150">
    <property type="entry name" value="RNase_E_G"/>
    <property type="match status" value="1"/>
</dbReference>
<keyword evidence="9" id="KW-0540">Nuclease</keyword>
<evidence type="ECO:0000256" key="11">
    <source>
        <dbReference type="ARBA" id="ARBA00022730"/>
    </source>
</evidence>
<dbReference type="PROSITE" id="PS50126">
    <property type="entry name" value="S1"/>
    <property type="match status" value="1"/>
</dbReference>
<dbReference type="InterPro" id="IPR019307">
    <property type="entry name" value="RNA-bd_AU-1/RNase_E/G"/>
</dbReference>
<reference evidence="17 18" key="1">
    <citation type="journal article" date="2015" name="PLoS Negl. Trop. Dis.">
        <title>Haemophilus ducreyi Cutaneous Ulcer Strains Are Nearly Identical to Class I Genital Ulcer Strains.</title>
        <authorList>
            <person name="Gangaiah D."/>
            <person name="Webb K.M."/>
            <person name="Humphreys T.L."/>
            <person name="Fortney K.R."/>
            <person name="Toh E."/>
            <person name="Tai A."/>
            <person name="Katz S.S."/>
            <person name="Pillay A."/>
            <person name="Chen C.Y."/>
            <person name="Roberts S.A."/>
            <person name="Munson R.S.Jr."/>
            <person name="Spinola S.M."/>
        </authorList>
    </citation>
    <scope>NUCLEOTIDE SEQUENCE [LARGE SCALE GENOMIC DNA]</scope>
    <source>
        <strain evidence="18">CLU2</strain>
    </source>
</reference>
<dbReference type="GO" id="GO:0019843">
    <property type="term" value="F:rRNA binding"/>
    <property type="evidence" value="ECO:0007669"/>
    <property type="project" value="UniProtKB-KW"/>
</dbReference>
<dbReference type="EMBL" id="CP011219">
    <property type="protein sequence ID" value="AKO32736.1"/>
    <property type="molecule type" value="Genomic_DNA"/>
</dbReference>
<keyword evidence="8" id="KW-0819">tRNA processing</keyword>
<evidence type="ECO:0000259" key="16">
    <source>
        <dbReference type="PROSITE" id="PS50126"/>
    </source>
</evidence>
<evidence type="ECO:0000256" key="12">
    <source>
        <dbReference type="ARBA" id="ARBA00022759"/>
    </source>
</evidence>
<keyword evidence="6" id="KW-0698">rRNA processing</keyword>
<evidence type="ECO:0000256" key="6">
    <source>
        <dbReference type="ARBA" id="ARBA00022552"/>
    </source>
</evidence>
<evidence type="ECO:0000256" key="2">
    <source>
        <dbReference type="ARBA" id="ARBA00004496"/>
    </source>
</evidence>
<dbReference type="GO" id="GO:0005737">
    <property type="term" value="C:cytoplasm"/>
    <property type="evidence" value="ECO:0007669"/>
    <property type="project" value="UniProtKB-SubCell"/>
</dbReference>
<keyword evidence="15" id="KW-0694">RNA-binding</keyword>
<dbReference type="GO" id="GO:0000049">
    <property type="term" value="F:tRNA binding"/>
    <property type="evidence" value="ECO:0007669"/>
    <property type="project" value="UniProtKB-KW"/>
</dbReference>
<evidence type="ECO:0000256" key="8">
    <source>
        <dbReference type="ARBA" id="ARBA00022694"/>
    </source>
</evidence>
<dbReference type="AlphaFoldDB" id="A0AAC8UD92"/>
<evidence type="ECO:0000256" key="14">
    <source>
        <dbReference type="ARBA" id="ARBA00022842"/>
    </source>
</evidence>
<sequence>MTSAELLMNVTPSETRVALVEDGLLKELHIEREAKRGLVGNIYKGRVTRVLPGMQSAFVDIGLEKAAFLHASDIVSHTECVDESEKKQFVVKDIAELVREGQDIIVQVVKDPLGTKGARLTTDITLPSRYLVFMPENSHVGVSQRIESEQERNRLKALVEPHCDELGGFIIRTAAEDVSEESLRQDSIFLKRLWRKILERKAKYPARSMLYGELALAQRILRDFVGTQISAVRIDSKQTLEQVTDFLNEFMPELTESVTLYNGSHTLFDYGVEEAIQKALDKRVNLKSGGYLIIEQTEAMTTIDINTGAFVGHRNLADTIFNTNIEATQAIAHQLQLRNLGGIIIIDFIDMQQEEHRERVLEVLREALKNDRVKTNVNGFTQLGLVEMTRKRTRESLERVLCCDCPVCNGRGTVKTIETVCYEILREIVRVHYLYSSEKIRVYASKEVAEYLINEETHASLAELEAFIGKKVEIKLEPYYHQDQFDVVVM</sequence>
<proteinExistence type="inferred from homology"/>
<dbReference type="PANTHER" id="PTHR30001">
    <property type="entry name" value="RIBONUCLEASE"/>
    <property type="match status" value="1"/>
</dbReference>
<dbReference type="PANTHER" id="PTHR30001:SF0">
    <property type="entry name" value="RIBONUCLEASE G"/>
    <property type="match status" value="1"/>
</dbReference>
<dbReference type="SMR" id="A0AAC8UD92"/>
<dbReference type="GO" id="GO:0004519">
    <property type="term" value="F:endonuclease activity"/>
    <property type="evidence" value="ECO:0007669"/>
    <property type="project" value="UniProtKB-KW"/>
</dbReference>
<evidence type="ECO:0000256" key="10">
    <source>
        <dbReference type="ARBA" id="ARBA00022723"/>
    </source>
</evidence>
<dbReference type="CDD" id="cd04453">
    <property type="entry name" value="S1_RNase_E"/>
    <property type="match status" value="1"/>
</dbReference>
<comment type="cofactor">
    <cofactor evidence="1">
        <name>Mg(2+)</name>
        <dbReference type="ChEBI" id="CHEBI:18420"/>
    </cofactor>
</comment>
<dbReference type="SMART" id="SM00316">
    <property type="entry name" value="S1"/>
    <property type="match status" value="1"/>
</dbReference>
<keyword evidence="13" id="KW-0378">Hydrolase</keyword>
<evidence type="ECO:0000313" key="17">
    <source>
        <dbReference type="EMBL" id="AKO32736.1"/>
    </source>
</evidence>
<evidence type="ECO:0000256" key="3">
    <source>
        <dbReference type="ARBA" id="ARBA00005663"/>
    </source>
</evidence>
<keyword evidence="12" id="KW-0255">Endonuclease</keyword>
<comment type="similarity">
    <text evidence="3">Belongs to the RNase E/G family. RNase G subfamily.</text>
</comment>
<evidence type="ECO:0000313" key="18">
    <source>
        <dbReference type="Proteomes" id="UP000060132"/>
    </source>
</evidence>
<dbReference type="GO" id="GO:0016787">
    <property type="term" value="F:hydrolase activity"/>
    <property type="evidence" value="ECO:0007669"/>
    <property type="project" value="UniProtKB-KW"/>
</dbReference>
<dbReference type="FunFam" id="2.40.50.140:FF:000028">
    <property type="entry name" value="Ribonuclease G"/>
    <property type="match status" value="1"/>
</dbReference>
<gene>
    <name evidence="17" type="ORF">RZ57_06315</name>
</gene>
<dbReference type="NCBIfam" id="TIGR00757">
    <property type="entry name" value="RNaseEG"/>
    <property type="match status" value="1"/>
</dbReference>
<evidence type="ECO:0000256" key="7">
    <source>
        <dbReference type="ARBA" id="ARBA00022555"/>
    </source>
</evidence>
<dbReference type="GO" id="GO:0008033">
    <property type="term" value="P:tRNA processing"/>
    <property type="evidence" value="ECO:0007669"/>
    <property type="project" value="UniProtKB-KW"/>
</dbReference>
<dbReference type="InterPro" id="IPR048583">
    <property type="entry name" value="RNase_E_G_thioredoxin-like"/>
</dbReference>
<feature type="domain" description="S1 motif" evidence="16">
    <location>
        <begin position="40"/>
        <end position="129"/>
    </location>
</feature>
<keyword evidence="5" id="KW-0963">Cytoplasm</keyword>
<dbReference type="SUPFAM" id="SSF50249">
    <property type="entry name" value="Nucleic acid-binding proteins"/>
    <property type="match status" value="1"/>
</dbReference>
<evidence type="ECO:0000256" key="1">
    <source>
        <dbReference type="ARBA" id="ARBA00001946"/>
    </source>
</evidence>
<keyword evidence="14" id="KW-0460">Magnesium</keyword>
<dbReference type="Pfam" id="PF20833">
    <property type="entry name" value="RNase_E_G_Thio"/>
    <property type="match status" value="1"/>
</dbReference>
<dbReference type="Gene3D" id="3.40.1260.20">
    <property type="entry name" value="Ribonuclease E, catalytic domain"/>
    <property type="match status" value="1"/>
</dbReference>
<accession>A0AAC8UD92</accession>
<name>A0AAC8UD92_HAEDC</name>
<dbReference type="Gene3D" id="2.40.50.140">
    <property type="entry name" value="Nucleic acid-binding proteins"/>
    <property type="match status" value="1"/>
</dbReference>
<dbReference type="RefSeq" id="WP_010945440.1">
    <property type="nucleotide sequence ID" value="NZ_CP011219.1"/>
</dbReference>
<evidence type="ECO:0000256" key="9">
    <source>
        <dbReference type="ARBA" id="ARBA00022722"/>
    </source>
</evidence>
<evidence type="ECO:0000256" key="15">
    <source>
        <dbReference type="ARBA" id="ARBA00022884"/>
    </source>
</evidence>
<protein>
    <recommendedName>
        <fullName evidence="4">Ribonuclease G</fullName>
    </recommendedName>
</protein>
<evidence type="ECO:0000256" key="13">
    <source>
        <dbReference type="ARBA" id="ARBA00022801"/>
    </source>
</evidence>
<keyword evidence="11" id="KW-0699">rRNA-binding</keyword>
<comment type="subcellular location">
    <subcellularLocation>
        <location evidence="2">Cytoplasm</location>
    </subcellularLocation>
</comment>
<dbReference type="Proteomes" id="UP000060132">
    <property type="component" value="Chromosome"/>
</dbReference>
<dbReference type="GO" id="GO:0006364">
    <property type="term" value="P:rRNA processing"/>
    <property type="evidence" value="ECO:0007669"/>
    <property type="project" value="UniProtKB-KW"/>
</dbReference>